<dbReference type="Proteomes" id="UP000092993">
    <property type="component" value="Unassembled WGS sequence"/>
</dbReference>
<keyword evidence="3" id="KW-1185">Reference proteome</keyword>
<dbReference type="AlphaFoldDB" id="A0A1C7LYT3"/>
<dbReference type="Pfam" id="PF20151">
    <property type="entry name" value="DUF6533"/>
    <property type="match status" value="1"/>
</dbReference>
<protein>
    <recommendedName>
        <fullName evidence="1">DUF6533 domain-containing protein</fullName>
    </recommendedName>
</protein>
<gene>
    <name evidence="2" type="ORF">A0H81_10298</name>
</gene>
<evidence type="ECO:0000313" key="3">
    <source>
        <dbReference type="Proteomes" id="UP000092993"/>
    </source>
</evidence>
<organism evidence="2 3">
    <name type="scientific">Grifola frondosa</name>
    <name type="common">Maitake</name>
    <name type="synonym">Polyporus frondosus</name>
    <dbReference type="NCBI Taxonomy" id="5627"/>
    <lineage>
        <taxon>Eukaryota</taxon>
        <taxon>Fungi</taxon>
        <taxon>Dikarya</taxon>
        <taxon>Basidiomycota</taxon>
        <taxon>Agaricomycotina</taxon>
        <taxon>Agaricomycetes</taxon>
        <taxon>Polyporales</taxon>
        <taxon>Grifolaceae</taxon>
        <taxon>Grifola</taxon>
    </lineage>
</organism>
<name>A0A1C7LYT3_GRIFR</name>
<feature type="domain" description="DUF6533" evidence="1">
    <location>
        <begin position="126"/>
        <end position="162"/>
    </location>
</feature>
<proteinExistence type="predicted"/>
<accession>A0A1C7LYT3</accession>
<reference evidence="2 3" key="1">
    <citation type="submission" date="2016-03" db="EMBL/GenBank/DDBJ databases">
        <title>Whole genome sequencing of Grifola frondosa 9006-11.</title>
        <authorList>
            <person name="Min B."/>
            <person name="Park H."/>
            <person name="Kim J.-G."/>
            <person name="Cho H."/>
            <person name="Oh Y.-L."/>
            <person name="Kong W.-S."/>
            <person name="Choi I.-G."/>
        </authorList>
    </citation>
    <scope>NUCLEOTIDE SEQUENCE [LARGE SCALE GENOMIC DNA]</scope>
    <source>
        <strain evidence="2 3">9006-11</strain>
    </source>
</reference>
<dbReference type="EMBL" id="LUGG01000015">
    <property type="protein sequence ID" value="OBZ69822.1"/>
    <property type="molecule type" value="Genomic_DNA"/>
</dbReference>
<sequence length="249" mass="27536">MFAAMEAAGLVLNLHSEVPSAPTVNMCVLNVEPTFLPHLRMLHAECRIPTPAHRARAHDDVRGSRPVASSDLASVYFEGPAPLVSAQDWTGFDEFCTNLSNELLHSYMLQDTFEDAVGYNSQLTATAAGLVVILYDHLLLTLSDEAALIWSASASFTFLTKRSLILGTFIADDVEDGKLYALMLCSSVLMVVALSHPLGNTGRTSISSSPTLIFISRLNAELHRLRNHWHPLPSRRQYRQTLHTEQIEH</sequence>
<evidence type="ECO:0000259" key="1">
    <source>
        <dbReference type="Pfam" id="PF20151"/>
    </source>
</evidence>
<dbReference type="OrthoDB" id="3251775at2759"/>
<dbReference type="InterPro" id="IPR045340">
    <property type="entry name" value="DUF6533"/>
</dbReference>
<evidence type="ECO:0000313" key="2">
    <source>
        <dbReference type="EMBL" id="OBZ69822.1"/>
    </source>
</evidence>
<comment type="caution">
    <text evidence="2">The sequence shown here is derived from an EMBL/GenBank/DDBJ whole genome shotgun (WGS) entry which is preliminary data.</text>
</comment>
<dbReference type="STRING" id="5627.A0A1C7LYT3"/>